<reference evidence="1 2" key="1">
    <citation type="submission" date="2018-11" db="EMBL/GenBank/DDBJ databases">
        <title>Novel bacteria species description.</title>
        <authorList>
            <person name="Han J.-H."/>
        </authorList>
    </citation>
    <scope>NUCLEOTIDE SEQUENCE [LARGE SCALE GENOMIC DNA]</scope>
    <source>
        <strain evidence="1 2">KCTC23259</strain>
    </source>
</reference>
<proteinExistence type="predicted"/>
<evidence type="ECO:0000313" key="2">
    <source>
        <dbReference type="Proteomes" id="UP001204144"/>
    </source>
</evidence>
<dbReference type="EMBL" id="RJUF01000179">
    <property type="protein sequence ID" value="MCP9764964.1"/>
    <property type="molecule type" value="Genomic_DNA"/>
</dbReference>
<evidence type="ECO:0000313" key="1">
    <source>
        <dbReference type="EMBL" id="MCP9764964.1"/>
    </source>
</evidence>
<dbReference type="CDD" id="cd03398">
    <property type="entry name" value="PAP2_haloperoxidase"/>
    <property type="match status" value="1"/>
</dbReference>
<dbReference type="Gene3D" id="1.10.606.20">
    <property type="match status" value="1"/>
</dbReference>
<dbReference type="SUPFAM" id="SSF48317">
    <property type="entry name" value="Acid phosphatase/Vanadium-dependent haloperoxidase"/>
    <property type="match status" value="1"/>
</dbReference>
<dbReference type="PANTHER" id="PTHR34599">
    <property type="entry name" value="PEROXIDASE-RELATED"/>
    <property type="match status" value="1"/>
</dbReference>
<comment type="caution">
    <text evidence="1">The sequence shown here is derived from an EMBL/GenBank/DDBJ whole genome shotgun (WGS) entry which is preliminary data.</text>
</comment>
<protein>
    <submittedName>
        <fullName evidence="1">Phosphatase PAP2 family protein</fullName>
    </submittedName>
</protein>
<dbReference type="Proteomes" id="UP001204144">
    <property type="component" value="Unassembled WGS sequence"/>
</dbReference>
<gene>
    <name evidence="1" type="ORF">EGI31_18680</name>
</gene>
<name>A0AAE3KUI7_9BACT</name>
<dbReference type="InterPro" id="IPR052559">
    <property type="entry name" value="V-haloperoxidase"/>
</dbReference>
<organism evidence="1 2">
    <name type="scientific">Lacihabitans soyangensis</name>
    <dbReference type="NCBI Taxonomy" id="869394"/>
    <lineage>
        <taxon>Bacteria</taxon>
        <taxon>Pseudomonadati</taxon>
        <taxon>Bacteroidota</taxon>
        <taxon>Cytophagia</taxon>
        <taxon>Cytophagales</taxon>
        <taxon>Leadbetterellaceae</taxon>
        <taxon>Lacihabitans</taxon>
    </lineage>
</organism>
<dbReference type="InterPro" id="IPR036938">
    <property type="entry name" value="PAP2/HPO_sf"/>
</dbReference>
<dbReference type="PANTHER" id="PTHR34599:SF1">
    <property type="entry name" value="PHOSPHATIDIC ACID PHOSPHATASE TYPE 2_HALOPEROXIDASE DOMAIN-CONTAINING PROTEIN"/>
    <property type="match status" value="1"/>
</dbReference>
<sequence>MLQQKIVKILSLLILFLTFQSGHSQKKVPQLNHEVASRWFDLQLKLIPQTPGFTPPVVSRALGYTGLTLYESLVHGSPDYKSLVGVLQEFEKLPLPDKNQVYDWQIVANNAQALIVQELYAANHKENKPKILELRDALNAKFKDNENTYKASVKYGEEIAKAIFKYSKTDGGHHAEKNNFPKDFKSSPGSCMWTPVGNQMALQPYWGTNRTFIKGNADFELPVPPRCEIGNSSLMFSQALEVYSVGKNLNEEQKEIALFWSDDAGKTFTPPGHGISIALQLIKKENFDLAKTAETLCRLGIAVNDAFVSCWKCKFRYNILRPISFINTAIDPNWKPLLDTPPFPEYTSGHGTVSGATAAVLSDMFGYNYRFTDFSHAERGLKPRSFDTFFEFAQEAALSRLYGGIHYRMSNEEGLKNGKRIGRSACELKLKMKQS</sequence>
<dbReference type="AlphaFoldDB" id="A0AAE3KUI7"/>
<accession>A0AAE3KUI7</accession>
<keyword evidence="2" id="KW-1185">Reference proteome</keyword>